<comment type="caution">
    <text evidence="1">The sequence shown here is derived from an EMBL/GenBank/DDBJ whole genome shotgun (WGS) entry which is preliminary data.</text>
</comment>
<evidence type="ECO:0000313" key="2">
    <source>
        <dbReference type="Proteomes" id="UP000542776"/>
    </source>
</evidence>
<accession>A0A7W6E8T0</accession>
<keyword evidence="2" id="KW-1185">Reference proteome</keyword>
<sequence length="59" mass="6616">MDLSERFDQGLEVNPEIERTHTLHWTTLETAERLEPLPEGDLENGLKLVISALGNSWGG</sequence>
<dbReference type="Proteomes" id="UP000542776">
    <property type="component" value="Unassembled WGS sequence"/>
</dbReference>
<proteinExistence type="predicted"/>
<evidence type="ECO:0000313" key="1">
    <source>
        <dbReference type="EMBL" id="MBB3996850.1"/>
    </source>
</evidence>
<reference evidence="1 2" key="1">
    <citation type="submission" date="2020-08" db="EMBL/GenBank/DDBJ databases">
        <title>Genomic Encyclopedia of Type Strains, Phase IV (KMG-IV): sequencing the most valuable type-strain genomes for metagenomic binning, comparative biology and taxonomic classification.</title>
        <authorList>
            <person name="Goeker M."/>
        </authorList>
    </citation>
    <scope>NUCLEOTIDE SEQUENCE [LARGE SCALE GENOMIC DNA]</scope>
    <source>
        <strain evidence="1 2">DSM 102238</strain>
    </source>
</reference>
<gene>
    <name evidence="1" type="ORF">GGR04_000671</name>
</gene>
<dbReference type="AlphaFoldDB" id="A0A7W6E8T0"/>
<organism evidence="1 2">
    <name type="scientific">Aureimonas pseudogalii</name>
    <dbReference type="NCBI Taxonomy" id="1744844"/>
    <lineage>
        <taxon>Bacteria</taxon>
        <taxon>Pseudomonadati</taxon>
        <taxon>Pseudomonadota</taxon>
        <taxon>Alphaproteobacteria</taxon>
        <taxon>Hyphomicrobiales</taxon>
        <taxon>Aurantimonadaceae</taxon>
        <taxon>Aureimonas</taxon>
    </lineage>
</organism>
<dbReference type="EMBL" id="JACIEK010000001">
    <property type="protein sequence ID" value="MBB3996850.1"/>
    <property type="molecule type" value="Genomic_DNA"/>
</dbReference>
<protein>
    <submittedName>
        <fullName evidence="1">Uncharacterized protein</fullName>
    </submittedName>
</protein>
<name>A0A7W6E8T0_9HYPH</name>